<comment type="caution">
    <text evidence="3">The sequence shown here is derived from an EMBL/GenBank/DDBJ whole genome shotgun (WGS) entry which is preliminary data.</text>
</comment>
<dbReference type="SUPFAM" id="SSF81383">
    <property type="entry name" value="F-box domain"/>
    <property type="match status" value="1"/>
</dbReference>
<evidence type="ECO:0000313" key="4">
    <source>
        <dbReference type="EMBL" id="CAF1353097.1"/>
    </source>
</evidence>
<evidence type="ECO:0000313" key="5">
    <source>
        <dbReference type="Proteomes" id="UP000663854"/>
    </source>
</evidence>
<dbReference type="EMBL" id="CAJNOH010000820">
    <property type="protein sequence ID" value="CAF1130386.1"/>
    <property type="molecule type" value="Genomic_DNA"/>
</dbReference>
<dbReference type="PROSITE" id="PS50181">
    <property type="entry name" value="FBOX"/>
    <property type="match status" value="1"/>
</dbReference>
<feature type="domain" description="F-box" evidence="2">
    <location>
        <begin position="3"/>
        <end position="51"/>
    </location>
</feature>
<reference evidence="3" key="1">
    <citation type="submission" date="2021-02" db="EMBL/GenBank/DDBJ databases">
        <authorList>
            <person name="Nowell W R."/>
        </authorList>
    </citation>
    <scope>NUCLEOTIDE SEQUENCE</scope>
</reference>
<accession>A0A814R9C4</accession>
<dbReference type="Proteomes" id="UP000663854">
    <property type="component" value="Unassembled WGS sequence"/>
</dbReference>
<gene>
    <name evidence="4" type="ORF">JXQ802_LOCUS32202</name>
    <name evidence="3" type="ORF">PYM288_LOCUS21180</name>
</gene>
<name>A0A814R9C4_9BILA</name>
<sequence>MDISKLESLPTELWLHILSYLSSFDLFKAFFRINNKRIQKIIDSQSFLLNTKLILYSEMNQIFVMHSYLLQLRTIILSNSCSSSAFYEYWTKNLPPMSITPKLEQLIVRNAGYYIHCYCDTEVVYSNLSELKNLHWSRTVQLTLTIQFPFEMIFILQNSAIPFLEHLYITIEQEQLRRESYLDAPQPQIQFCESDIRQMTDGTRLQTLVLRHLALYNVIILIRSFNMPLLKKLTLVDIFDESKPQQLQHGGGPQQAGQRLPRLDSLE</sequence>
<feature type="region of interest" description="Disordered" evidence="1">
    <location>
        <begin position="244"/>
        <end position="267"/>
    </location>
</feature>
<protein>
    <recommendedName>
        <fullName evidence="2">F-box domain-containing protein</fullName>
    </recommendedName>
</protein>
<evidence type="ECO:0000313" key="6">
    <source>
        <dbReference type="Proteomes" id="UP000663870"/>
    </source>
</evidence>
<dbReference type="InterPro" id="IPR036047">
    <property type="entry name" value="F-box-like_dom_sf"/>
</dbReference>
<evidence type="ECO:0000256" key="1">
    <source>
        <dbReference type="SAM" id="MobiDB-lite"/>
    </source>
</evidence>
<evidence type="ECO:0000313" key="3">
    <source>
        <dbReference type="EMBL" id="CAF1130386.1"/>
    </source>
</evidence>
<dbReference type="Proteomes" id="UP000663870">
    <property type="component" value="Unassembled WGS sequence"/>
</dbReference>
<organism evidence="3 5">
    <name type="scientific">Rotaria sordida</name>
    <dbReference type="NCBI Taxonomy" id="392033"/>
    <lineage>
        <taxon>Eukaryota</taxon>
        <taxon>Metazoa</taxon>
        <taxon>Spiralia</taxon>
        <taxon>Gnathifera</taxon>
        <taxon>Rotifera</taxon>
        <taxon>Eurotatoria</taxon>
        <taxon>Bdelloidea</taxon>
        <taxon>Philodinida</taxon>
        <taxon>Philodinidae</taxon>
        <taxon>Rotaria</taxon>
    </lineage>
</organism>
<proteinExistence type="predicted"/>
<dbReference type="Pfam" id="PF00646">
    <property type="entry name" value="F-box"/>
    <property type="match status" value="1"/>
</dbReference>
<evidence type="ECO:0000259" key="2">
    <source>
        <dbReference type="PROSITE" id="PS50181"/>
    </source>
</evidence>
<dbReference type="EMBL" id="CAJNOL010001406">
    <property type="protein sequence ID" value="CAF1353097.1"/>
    <property type="molecule type" value="Genomic_DNA"/>
</dbReference>
<dbReference type="AlphaFoldDB" id="A0A814R9C4"/>
<keyword evidence="6" id="KW-1185">Reference proteome</keyword>
<dbReference type="InterPro" id="IPR001810">
    <property type="entry name" value="F-box_dom"/>
</dbReference>